<proteinExistence type="predicted"/>
<protein>
    <submittedName>
        <fullName evidence="2">Uncharacterized protein</fullName>
    </submittedName>
</protein>
<feature type="region of interest" description="Disordered" evidence="1">
    <location>
        <begin position="108"/>
        <end position="128"/>
    </location>
</feature>
<organism evidence="2">
    <name type="scientific">Calcidiscus leptoporus</name>
    <dbReference type="NCBI Taxonomy" id="127549"/>
    <lineage>
        <taxon>Eukaryota</taxon>
        <taxon>Haptista</taxon>
        <taxon>Haptophyta</taxon>
        <taxon>Prymnesiophyceae</taxon>
        <taxon>Coccolithales</taxon>
        <taxon>Calcidiscaceae</taxon>
        <taxon>Calcidiscus</taxon>
    </lineage>
</organism>
<dbReference type="EMBL" id="HBER01010065">
    <property type="protein sequence ID" value="CAD8529749.1"/>
    <property type="molecule type" value="Transcribed_RNA"/>
</dbReference>
<sequence>MLHALMLFAVSFQASPIYRARLAIDMSAGPMTSWAVDSPEASTAAFPTLPDGFHKLPDEVKGVVAPSRPSLMARPSWQFRHGTGSASIAASPAIDGSVAMRIEQSSHSSRAIAAPSEKMHAGAEKSWPGASGGPADVYEFCHGTGGRGGATAHYMSQCL</sequence>
<dbReference type="AlphaFoldDB" id="A0A7S0IS26"/>
<evidence type="ECO:0000256" key="1">
    <source>
        <dbReference type="SAM" id="MobiDB-lite"/>
    </source>
</evidence>
<accession>A0A7S0IS26</accession>
<name>A0A7S0IS26_9EUKA</name>
<gene>
    <name evidence="2" type="ORF">CLEP1334_LOCUS5001</name>
</gene>
<evidence type="ECO:0000313" key="2">
    <source>
        <dbReference type="EMBL" id="CAD8529749.1"/>
    </source>
</evidence>
<reference evidence="2" key="1">
    <citation type="submission" date="2021-01" db="EMBL/GenBank/DDBJ databases">
        <authorList>
            <person name="Corre E."/>
            <person name="Pelletier E."/>
            <person name="Niang G."/>
            <person name="Scheremetjew M."/>
            <person name="Finn R."/>
            <person name="Kale V."/>
            <person name="Holt S."/>
            <person name="Cochrane G."/>
            <person name="Meng A."/>
            <person name="Brown T."/>
            <person name="Cohen L."/>
        </authorList>
    </citation>
    <scope>NUCLEOTIDE SEQUENCE</scope>
    <source>
        <strain evidence="2">RCC1130</strain>
    </source>
</reference>